<accession>A0A291PGA1</accession>
<dbReference type="RefSeq" id="WP_086898800.1">
    <property type="nucleotide sequence ID" value="NZ_CP022699.1"/>
</dbReference>
<feature type="region of interest" description="Disordered" evidence="1">
    <location>
        <begin position="96"/>
        <end position="117"/>
    </location>
</feature>
<sequence length="117" mass="13559">MGEYISRAELAQRMGRSERTLRRYLPTIPGLSCIRIGRRIYFTEQDIALIEEALRCPYPTAREESAGTLVARSALVVKSSRSRSSTRDALLVRMRKQLEQKKKPQSESENYKDRRQP</sequence>
<gene>
    <name evidence="2" type="ORF">CIW82_06620</name>
</gene>
<proteinExistence type="predicted"/>
<evidence type="ECO:0000256" key="1">
    <source>
        <dbReference type="SAM" id="MobiDB-lite"/>
    </source>
</evidence>
<dbReference type="EMBL" id="CP022699">
    <property type="protein sequence ID" value="ATJ90404.1"/>
    <property type="molecule type" value="Genomic_DNA"/>
</dbReference>
<dbReference type="Proteomes" id="UP000220394">
    <property type="component" value="Chromosome"/>
</dbReference>
<reference evidence="2 3" key="1">
    <citation type="submission" date="2017-08" db="EMBL/GenBank/DDBJ databases">
        <title>Complete Genome Sequence of Acetobacter tropicalis Oregon-R-modENCODE STRAIN BDGP1, an acetic acid bacterium isolated from Drosophila melanogaster gut.</title>
        <authorList>
            <person name="Wan K.H."/>
            <person name="Yu C."/>
            <person name="Park S."/>
            <person name="Hammonds A.S."/>
            <person name="Booth B.W."/>
            <person name="Celniker S.E."/>
        </authorList>
    </citation>
    <scope>NUCLEOTIDE SEQUENCE [LARGE SCALE GENOMIC DNA]</scope>
    <source>
        <strain evidence="2 3">BDGP1</strain>
    </source>
</reference>
<organism evidence="2 3">
    <name type="scientific">Acetobacter tropicalis</name>
    <dbReference type="NCBI Taxonomy" id="104102"/>
    <lineage>
        <taxon>Bacteria</taxon>
        <taxon>Pseudomonadati</taxon>
        <taxon>Pseudomonadota</taxon>
        <taxon>Alphaproteobacteria</taxon>
        <taxon>Acetobacterales</taxon>
        <taxon>Acetobacteraceae</taxon>
        <taxon>Acetobacter</taxon>
    </lineage>
</organism>
<evidence type="ECO:0000313" key="3">
    <source>
        <dbReference type="Proteomes" id="UP000220394"/>
    </source>
</evidence>
<dbReference type="SUPFAM" id="SSF46955">
    <property type="entry name" value="Putative DNA-binding domain"/>
    <property type="match status" value="1"/>
</dbReference>
<name>A0A291PGA1_9PROT</name>
<evidence type="ECO:0000313" key="2">
    <source>
        <dbReference type="EMBL" id="ATJ90404.1"/>
    </source>
</evidence>
<protein>
    <submittedName>
        <fullName evidence="2">Uncharacterized protein</fullName>
    </submittedName>
</protein>
<dbReference type="KEGG" id="ato:CIW82_06620"/>
<dbReference type="InterPro" id="IPR009061">
    <property type="entry name" value="DNA-bd_dom_put_sf"/>
</dbReference>
<dbReference type="AlphaFoldDB" id="A0A291PGA1"/>